<feature type="domain" description="CAP-Gly" evidence="5">
    <location>
        <begin position="1024"/>
        <end position="1058"/>
    </location>
</feature>
<dbReference type="Pfam" id="PF08238">
    <property type="entry name" value="Sel1"/>
    <property type="match status" value="5"/>
</dbReference>
<evidence type="ECO:0000313" key="8">
    <source>
        <dbReference type="Proteomes" id="UP000603453"/>
    </source>
</evidence>
<dbReference type="Gene3D" id="1.25.40.10">
    <property type="entry name" value="Tetratricopeptide repeat domain"/>
    <property type="match status" value="2"/>
</dbReference>
<dbReference type="InterPro" id="IPR011333">
    <property type="entry name" value="SKP1/BTB/POZ_sf"/>
</dbReference>
<comment type="caution">
    <text evidence="7">The sequence shown here is derived from an EMBL/GenBank/DDBJ whole genome shotgun (WGS) entry which is preliminary data.</text>
</comment>
<organism evidence="7 8">
    <name type="scientific">Mucor saturninus</name>
    <dbReference type="NCBI Taxonomy" id="64648"/>
    <lineage>
        <taxon>Eukaryota</taxon>
        <taxon>Fungi</taxon>
        <taxon>Fungi incertae sedis</taxon>
        <taxon>Mucoromycota</taxon>
        <taxon>Mucoromycotina</taxon>
        <taxon>Mucoromycetes</taxon>
        <taxon>Mucorales</taxon>
        <taxon>Mucorineae</taxon>
        <taxon>Mucoraceae</taxon>
        <taxon>Mucor</taxon>
    </lineage>
</organism>
<dbReference type="CDD" id="cd06467">
    <property type="entry name" value="p23_NUDC_like"/>
    <property type="match status" value="1"/>
</dbReference>
<dbReference type="PANTHER" id="PTHR13891:SF1">
    <property type="entry name" value="CYTOCHROME C OXIDASE ASSEMBLY FACTOR 7"/>
    <property type="match status" value="1"/>
</dbReference>
<reference evidence="7" key="1">
    <citation type="submission" date="2020-12" db="EMBL/GenBank/DDBJ databases">
        <title>Metabolic potential, ecology and presence of endohyphal bacteria is reflected in genomic diversity of Mucoromycotina.</title>
        <authorList>
            <person name="Muszewska A."/>
            <person name="Okrasinska A."/>
            <person name="Steczkiewicz K."/>
            <person name="Drgas O."/>
            <person name="Orlowska M."/>
            <person name="Perlinska-Lenart U."/>
            <person name="Aleksandrzak-Piekarczyk T."/>
            <person name="Szatraj K."/>
            <person name="Zielenkiewicz U."/>
            <person name="Pilsyk S."/>
            <person name="Malc E."/>
            <person name="Mieczkowski P."/>
            <person name="Kruszewska J.S."/>
            <person name="Biernat P."/>
            <person name="Pawlowska J."/>
        </authorList>
    </citation>
    <scope>NUCLEOTIDE SEQUENCE</scope>
    <source>
        <strain evidence="7">WA0000017839</strain>
    </source>
</reference>
<feature type="region of interest" description="Disordered" evidence="3">
    <location>
        <begin position="465"/>
        <end position="501"/>
    </location>
</feature>
<dbReference type="PANTHER" id="PTHR13891">
    <property type="entry name" value="CYTOCHROME C OXIDASE ASSEMBLY FACTOR 7"/>
    <property type="match status" value="1"/>
</dbReference>
<gene>
    <name evidence="7" type="ORF">INT47_003219</name>
</gene>
<protein>
    <submittedName>
        <fullName evidence="7">Uncharacterized protein</fullName>
    </submittedName>
</protein>
<dbReference type="Pfam" id="PF01302">
    <property type="entry name" value="CAP_GLY"/>
    <property type="match status" value="1"/>
</dbReference>
<dbReference type="InterPro" id="IPR040239">
    <property type="entry name" value="HcpB-like"/>
</dbReference>
<feature type="domain" description="CS" evidence="6">
    <location>
        <begin position="7"/>
        <end position="98"/>
    </location>
</feature>
<dbReference type="SUPFAM" id="SSF54695">
    <property type="entry name" value="POZ domain"/>
    <property type="match status" value="1"/>
</dbReference>
<dbReference type="CDD" id="cd18186">
    <property type="entry name" value="BTB_POZ_ZBTB_KLHL-like"/>
    <property type="match status" value="1"/>
</dbReference>
<evidence type="ECO:0000259" key="6">
    <source>
        <dbReference type="PROSITE" id="PS51203"/>
    </source>
</evidence>
<evidence type="ECO:0000313" key="7">
    <source>
        <dbReference type="EMBL" id="KAG2210234.1"/>
    </source>
</evidence>
<dbReference type="Pfam" id="PF00651">
    <property type="entry name" value="BTB"/>
    <property type="match status" value="1"/>
</dbReference>
<dbReference type="OrthoDB" id="2130750at2759"/>
<dbReference type="PROSITE" id="PS51203">
    <property type="entry name" value="CS"/>
    <property type="match status" value="1"/>
</dbReference>
<dbReference type="InterPro" id="IPR008978">
    <property type="entry name" value="HSP20-like_chaperone"/>
</dbReference>
<dbReference type="Gene3D" id="3.30.710.10">
    <property type="entry name" value="Potassium Channel Kv1.1, Chain A"/>
    <property type="match status" value="1"/>
</dbReference>
<name>A0A8H7VD90_9FUNG</name>
<feature type="compositionally biased region" description="Basic residues" evidence="3">
    <location>
        <begin position="479"/>
        <end position="494"/>
    </location>
</feature>
<dbReference type="Proteomes" id="UP000603453">
    <property type="component" value="Unassembled WGS sequence"/>
</dbReference>
<dbReference type="InterPro" id="IPR036859">
    <property type="entry name" value="CAP-Gly_dom_sf"/>
</dbReference>
<dbReference type="InterPro" id="IPR011990">
    <property type="entry name" value="TPR-like_helical_dom_sf"/>
</dbReference>
<dbReference type="InterPro" id="IPR007052">
    <property type="entry name" value="CS_dom"/>
</dbReference>
<dbReference type="AlphaFoldDB" id="A0A8H7VD90"/>
<dbReference type="SMART" id="SM00225">
    <property type="entry name" value="BTB"/>
    <property type="match status" value="1"/>
</dbReference>
<dbReference type="SUPFAM" id="SSF81901">
    <property type="entry name" value="HCP-like"/>
    <property type="match status" value="2"/>
</dbReference>
<dbReference type="EMBL" id="JAEPRD010000012">
    <property type="protein sequence ID" value="KAG2210234.1"/>
    <property type="molecule type" value="Genomic_DNA"/>
</dbReference>
<evidence type="ECO:0000256" key="3">
    <source>
        <dbReference type="SAM" id="MobiDB-lite"/>
    </source>
</evidence>
<evidence type="ECO:0000259" key="5">
    <source>
        <dbReference type="PROSITE" id="PS50245"/>
    </source>
</evidence>
<dbReference type="SMART" id="SM00671">
    <property type="entry name" value="SEL1"/>
    <property type="match status" value="5"/>
</dbReference>
<dbReference type="PROSITE" id="PS50245">
    <property type="entry name" value="CAP_GLY_2"/>
    <property type="match status" value="1"/>
</dbReference>
<proteinExistence type="inferred from homology"/>
<evidence type="ECO:0000256" key="2">
    <source>
        <dbReference type="ARBA" id="ARBA00022737"/>
    </source>
</evidence>
<keyword evidence="2" id="KW-0677">Repeat</keyword>
<dbReference type="SUPFAM" id="SSF49764">
    <property type="entry name" value="HSP20-like chaperones"/>
    <property type="match status" value="1"/>
</dbReference>
<dbReference type="InterPro" id="IPR006597">
    <property type="entry name" value="Sel1-like"/>
</dbReference>
<evidence type="ECO:0000256" key="1">
    <source>
        <dbReference type="ARBA" id="ARBA00008486"/>
    </source>
</evidence>
<dbReference type="Pfam" id="PF04969">
    <property type="entry name" value="CS"/>
    <property type="match status" value="1"/>
</dbReference>
<dbReference type="Gene3D" id="2.60.40.790">
    <property type="match status" value="1"/>
</dbReference>
<sequence>MENDDQLQTNSYVWSQSNDQVTISFLVPESAKAKDLDITIERQYLKAGIKGEEPVFQAKLFQPINHFDSLWQLEKNSMSPFSSLTASPSLSIASSYAFMSSPNHSPNSSMILPAAADTTGMSEMSDLLTGAPSSSSPPMSEADDMISQPNSPTLLHTPPSIATPPHLKKPKYRILTIHLEKEEELDWAVPVAGAHHKAEIMDITSCYLLAQWFESRMGNLIKALELFTSAAERGHTQSMIKAAVIYETNKETSTATKIPEKDSKKAFEWYKRAADCIEQDSGTNLSNGPDPLACYIVGTTYGSGSEEADVEKDYQSALYYYNRCMTITAPRIDIDFSLLDSGDILPRNQLRSHPPHTHDERYFCSSAFQTGLIYLYGSQPEGETVRSCTHVEVDADLAIRYWKEAAMLGHAQACFNIGILYANGMGVDHDLWLAGKWFGRAKKLDSTGSLVPPVGVEIVDWDMTKEQEQKQQEQASADKKKKKRKVKRSNSKKLTKSDSESGDDVLGAIVALGSVITVAGIAWYLYTKGNKKGQPNVILALAAPSESTSTSISSRSSSLNSSIQLTAAVPEKTRWSCHKNVLISSSNYFENIFNNQFQETEASIVFLPRGIFSSSVLDDVLYFMYTKSIQTTSFAESDDRNLEILDQLQSMYMAADYLGMDDLCSAIHQSIMKLTHGLICYCHSCTLLIPQLLYFTGPNQQNDPRLSKLTHSILRLLINDPEKTLPTFWCSTALASLFSQSPEMESLHGYLQDCLLEHVNKNNAIETLHGCFLAKDRVLHSDWSPLVHTQKRIQQAGSKLLADHFDFYCTKYPKLLSCVDGVTYSFEFLDYLLSCVLGDQMNEINACLLYKGIVRSLMCRDIVQRTPPVKAILKKAKDKTVRYIGAHLKPIKEMDTIDKSVIEQLAIDLVVPLSTLLDDDSKRNGSKPGNNMKHQRPPSTTSSNHTDSKKKSTAPPWNIKLRSRLCTIVFGQPTLHFKVGQRVQISNRPVFTVGTISYVGKLTSSPDNSKNTISSNHDLFLGDLFLGVELDRSVGTSDGSIDGKRYFTTLPNKGIFVKPSDVTFA</sequence>
<feature type="domain" description="BTB" evidence="4">
    <location>
        <begin position="561"/>
        <end position="633"/>
    </location>
</feature>
<comment type="similarity">
    <text evidence="1">Belongs to the hcp beta-lactamase family.</text>
</comment>
<dbReference type="SMART" id="SM01052">
    <property type="entry name" value="CAP_GLY"/>
    <property type="match status" value="1"/>
</dbReference>
<keyword evidence="8" id="KW-1185">Reference proteome</keyword>
<dbReference type="InterPro" id="IPR000938">
    <property type="entry name" value="CAP-Gly_domain"/>
</dbReference>
<feature type="region of interest" description="Disordered" evidence="3">
    <location>
        <begin position="919"/>
        <end position="955"/>
    </location>
</feature>
<dbReference type="PROSITE" id="PS50097">
    <property type="entry name" value="BTB"/>
    <property type="match status" value="1"/>
</dbReference>
<dbReference type="SUPFAM" id="SSF74924">
    <property type="entry name" value="Cap-Gly domain"/>
    <property type="match status" value="1"/>
</dbReference>
<evidence type="ECO:0000259" key="4">
    <source>
        <dbReference type="PROSITE" id="PS50097"/>
    </source>
</evidence>
<accession>A0A8H7VD90</accession>
<dbReference type="Gene3D" id="2.30.30.190">
    <property type="entry name" value="CAP Gly-rich-like domain"/>
    <property type="match status" value="1"/>
</dbReference>
<dbReference type="InterPro" id="IPR000210">
    <property type="entry name" value="BTB/POZ_dom"/>
</dbReference>